<name>A0ABX8EBS7_9ACTN</name>
<protein>
    <submittedName>
        <fullName evidence="2">Sulfurtransferase</fullName>
        <ecNumber evidence="2">2.8.1.-</ecNumber>
    </submittedName>
</protein>
<feature type="domain" description="Rhodanese" evidence="1">
    <location>
        <begin position="16"/>
        <end position="102"/>
    </location>
</feature>
<dbReference type="SMART" id="SM00450">
    <property type="entry name" value="RHOD"/>
    <property type="match status" value="1"/>
</dbReference>
<evidence type="ECO:0000313" key="3">
    <source>
        <dbReference type="Proteomes" id="UP000679307"/>
    </source>
</evidence>
<evidence type="ECO:0000313" key="2">
    <source>
        <dbReference type="EMBL" id="QVT77745.1"/>
    </source>
</evidence>
<accession>A0ABX8EBS7</accession>
<dbReference type="SUPFAM" id="SSF52821">
    <property type="entry name" value="Rhodanese/Cell cycle control phosphatase"/>
    <property type="match status" value="1"/>
</dbReference>
<dbReference type="Proteomes" id="UP000679307">
    <property type="component" value="Chromosome"/>
</dbReference>
<dbReference type="PANTHER" id="PTHR43031">
    <property type="entry name" value="FAD-DEPENDENT OXIDOREDUCTASE"/>
    <property type="match status" value="1"/>
</dbReference>
<keyword evidence="3" id="KW-1185">Reference proteome</keyword>
<keyword evidence="2" id="KW-0808">Transferase</keyword>
<dbReference type="Gene3D" id="3.40.250.10">
    <property type="entry name" value="Rhodanese-like domain"/>
    <property type="match status" value="1"/>
</dbReference>
<dbReference type="PANTHER" id="PTHR43031:SF1">
    <property type="entry name" value="PYRIDINE NUCLEOTIDE-DISULPHIDE OXIDOREDUCTASE"/>
    <property type="match status" value="1"/>
</dbReference>
<dbReference type="InterPro" id="IPR036873">
    <property type="entry name" value="Rhodanese-like_dom_sf"/>
</dbReference>
<dbReference type="CDD" id="cd00158">
    <property type="entry name" value="RHOD"/>
    <property type="match status" value="1"/>
</dbReference>
<dbReference type="EMBL" id="CP075371">
    <property type="protein sequence ID" value="QVT77745.1"/>
    <property type="molecule type" value="Genomic_DNA"/>
</dbReference>
<dbReference type="EC" id="2.8.1.-" evidence="2"/>
<organism evidence="2 3">
    <name type="scientific">Nocardioides aquaticus</name>
    <dbReference type="NCBI Taxonomy" id="160826"/>
    <lineage>
        <taxon>Bacteria</taxon>
        <taxon>Bacillati</taxon>
        <taxon>Actinomycetota</taxon>
        <taxon>Actinomycetes</taxon>
        <taxon>Propionibacteriales</taxon>
        <taxon>Nocardioidaceae</taxon>
        <taxon>Nocardioides</taxon>
    </lineage>
</organism>
<dbReference type="PROSITE" id="PS50206">
    <property type="entry name" value="RHODANESE_3"/>
    <property type="match status" value="1"/>
</dbReference>
<dbReference type="InterPro" id="IPR001763">
    <property type="entry name" value="Rhodanese-like_dom"/>
</dbReference>
<reference evidence="2 3" key="1">
    <citation type="submission" date="2021-05" db="EMBL/GenBank/DDBJ databases">
        <title>Complete genome of Nocardioides aquaticus KCTC 9944T isolated from meromictic and hypersaline Ekho Lake, Antarctica.</title>
        <authorList>
            <person name="Hwang K."/>
            <person name="Kim K.M."/>
            <person name="Choe H."/>
        </authorList>
    </citation>
    <scope>NUCLEOTIDE SEQUENCE [LARGE SCALE GENOMIC DNA]</scope>
    <source>
        <strain evidence="2 3">KCTC 9944</strain>
    </source>
</reference>
<gene>
    <name evidence="2" type="ORF">ENKNEFLB_00111</name>
</gene>
<dbReference type="GO" id="GO:0016740">
    <property type="term" value="F:transferase activity"/>
    <property type="evidence" value="ECO:0007669"/>
    <property type="project" value="UniProtKB-KW"/>
</dbReference>
<dbReference type="InterPro" id="IPR050229">
    <property type="entry name" value="GlpE_sulfurtransferase"/>
</dbReference>
<evidence type="ECO:0000259" key="1">
    <source>
        <dbReference type="PROSITE" id="PS50206"/>
    </source>
</evidence>
<sequence>MSEVPTVTLDAVPNPLPERLPVIDVREQHEWDAGHIEGARHLPMSQLVERLDEVPEGQVLVTCKVGGRSAQVVAYLVQQGHDVVNLDGGMLEWEAAGRPMVSEDGQPPRVV</sequence>
<dbReference type="RefSeq" id="WP_214057421.1">
    <property type="nucleotide sequence ID" value="NZ_BAAAHS010000064.1"/>
</dbReference>
<dbReference type="Pfam" id="PF00581">
    <property type="entry name" value="Rhodanese"/>
    <property type="match status" value="1"/>
</dbReference>
<proteinExistence type="predicted"/>